<dbReference type="PANTHER" id="PTHR30346">
    <property type="entry name" value="TRANSCRIPTIONAL DUAL REGULATOR HCAR-RELATED"/>
    <property type="match status" value="1"/>
</dbReference>
<keyword evidence="2" id="KW-0805">Transcription regulation</keyword>
<protein>
    <submittedName>
        <fullName evidence="6">LysR family transcriptional regulator</fullName>
    </submittedName>
</protein>
<keyword evidence="7" id="KW-1185">Reference proteome</keyword>
<organism evidence="6 7">
    <name type="scientific">Streptomyces catenulae</name>
    <dbReference type="NCBI Taxonomy" id="66875"/>
    <lineage>
        <taxon>Bacteria</taxon>
        <taxon>Bacillati</taxon>
        <taxon>Actinomycetota</taxon>
        <taxon>Actinomycetes</taxon>
        <taxon>Kitasatosporales</taxon>
        <taxon>Streptomycetaceae</taxon>
        <taxon>Streptomyces</taxon>
    </lineage>
</organism>
<evidence type="ECO:0000313" key="6">
    <source>
        <dbReference type="EMBL" id="MEU3712877.1"/>
    </source>
</evidence>
<evidence type="ECO:0000256" key="4">
    <source>
        <dbReference type="ARBA" id="ARBA00023163"/>
    </source>
</evidence>
<dbReference type="Pfam" id="PF00126">
    <property type="entry name" value="HTH_1"/>
    <property type="match status" value="1"/>
</dbReference>
<dbReference type="InterPro" id="IPR036390">
    <property type="entry name" value="WH_DNA-bd_sf"/>
</dbReference>
<reference evidence="6 7" key="1">
    <citation type="submission" date="2024-06" db="EMBL/GenBank/DDBJ databases">
        <title>The Natural Products Discovery Center: Release of the First 8490 Sequenced Strains for Exploring Actinobacteria Biosynthetic Diversity.</title>
        <authorList>
            <person name="Kalkreuter E."/>
            <person name="Kautsar S.A."/>
            <person name="Yang D."/>
            <person name="Bader C.D."/>
            <person name="Teijaro C.N."/>
            <person name="Fluegel L."/>
            <person name="Davis C.M."/>
            <person name="Simpson J.R."/>
            <person name="Lauterbach L."/>
            <person name="Steele A.D."/>
            <person name="Gui C."/>
            <person name="Meng S."/>
            <person name="Li G."/>
            <person name="Viehrig K."/>
            <person name="Ye F."/>
            <person name="Su P."/>
            <person name="Kiefer A.F."/>
            <person name="Nichols A."/>
            <person name="Cepeda A.J."/>
            <person name="Yan W."/>
            <person name="Fan B."/>
            <person name="Jiang Y."/>
            <person name="Adhikari A."/>
            <person name="Zheng C.-J."/>
            <person name="Schuster L."/>
            <person name="Cowan T.M."/>
            <person name="Smanski M.J."/>
            <person name="Chevrette M.G."/>
            <person name="De Carvalho L.P.S."/>
            <person name="Shen B."/>
        </authorList>
    </citation>
    <scope>NUCLEOTIDE SEQUENCE [LARGE SCALE GENOMIC DNA]</scope>
    <source>
        <strain evidence="6 7">NPDC033039</strain>
    </source>
</reference>
<dbReference type="Gene3D" id="1.10.10.10">
    <property type="entry name" value="Winged helix-like DNA-binding domain superfamily/Winged helix DNA-binding domain"/>
    <property type="match status" value="1"/>
</dbReference>
<dbReference type="SUPFAM" id="SSF46785">
    <property type="entry name" value="Winged helix' DNA-binding domain"/>
    <property type="match status" value="1"/>
</dbReference>
<dbReference type="RefSeq" id="WP_030282793.1">
    <property type="nucleotide sequence ID" value="NZ_JBEZVI010000020.1"/>
</dbReference>
<name>A0ABV2Z4F9_9ACTN</name>
<comment type="similarity">
    <text evidence="1">Belongs to the LysR transcriptional regulatory family.</text>
</comment>
<dbReference type="Pfam" id="PF03466">
    <property type="entry name" value="LysR_substrate"/>
    <property type="match status" value="1"/>
</dbReference>
<feature type="domain" description="HTH lysR-type" evidence="5">
    <location>
        <begin position="4"/>
        <end position="61"/>
    </location>
</feature>
<gene>
    <name evidence="6" type="ORF">AB0E61_22635</name>
</gene>
<keyword evidence="3" id="KW-0238">DNA-binding</keyword>
<dbReference type="Gene3D" id="3.40.190.10">
    <property type="entry name" value="Periplasmic binding protein-like II"/>
    <property type="match status" value="2"/>
</dbReference>
<sequence>MGSPEIREVEAFLALAEELHFRRAGERLHISQSRISQLLRTMESRVGARLVERTSRRVRLTPLGEMLFADLRPAYNSLQTALDTARTTARGVGGLLRIGFQGTVNDHVMKAIALFQNRHPECTTEIVEIPFSDPFGPLQRHEVDTAVVLLPVEEDDLVLGQVFSKQPQALAVSVHHRFASHASLTAEDLAECPLISVRGAAPEYWRRAQAPSLTPGDRVIPAGPLVSTLQEGLALVAADRGAMLLCHPTAEYYGRRDIIFVPLTGLEDSFLGLVWRRSHETARVRAFSQALAAAGATIDGPPH</sequence>
<comment type="caution">
    <text evidence="6">The sequence shown here is derived from an EMBL/GenBank/DDBJ whole genome shotgun (WGS) entry which is preliminary data.</text>
</comment>
<evidence type="ECO:0000256" key="2">
    <source>
        <dbReference type="ARBA" id="ARBA00023015"/>
    </source>
</evidence>
<keyword evidence="4" id="KW-0804">Transcription</keyword>
<evidence type="ECO:0000256" key="3">
    <source>
        <dbReference type="ARBA" id="ARBA00023125"/>
    </source>
</evidence>
<dbReference type="InterPro" id="IPR000847">
    <property type="entry name" value="LysR_HTH_N"/>
</dbReference>
<dbReference type="PROSITE" id="PS50931">
    <property type="entry name" value="HTH_LYSR"/>
    <property type="match status" value="1"/>
</dbReference>
<dbReference type="EMBL" id="JBEZVI010000020">
    <property type="protein sequence ID" value="MEU3712877.1"/>
    <property type="molecule type" value="Genomic_DNA"/>
</dbReference>
<dbReference type="SUPFAM" id="SSF53850">
    <property type="entry name" value="Periplasmic binding protein-like II"/>
    <property type="match status" value="1"/>
</dbReference>
<proteinExistence type="inferred from homology"/>
<evidence type="ECO:0000313" key="7">
    <source>
        <dbReference type="Proteomes" id="UP001550853"/>
    </source>
</evidence>
<dbReference type="PANTHER" id="PTHR30346:SF0">
    <property type="entry name" value="HCA OPERON TRANSCRIPTIONAL ACTIVATOR HCAR"/>
    <property type="match status" value="1"/>
</dbReference>
<evidence type="ECO:0000256" key="1">
    <source>
        <dbReference type="ARBA" id="ARBA00009437"/>
    </source>
</evidence>
<dbReference type="InterPro" id="IPR005119">
    <property type="entry name" value="LysR_subst-bd"/>
</dbReference>
<evidence type="ECO:0000259" key="5">
    <source>
        <dbReference type="PROSITE" id="PS50931"/>
    </source>
</evidence>
<dbReference type="InterPro" id="IPR036388">
    <property type="entry name" value="WH-like_DNA-bd_sf"/>
</dbReference>
<dbReference type="PRINTS" id="PR00039">
    <property type="entry name" value="HTHLYSR"/>
</dbReference>
<dbReference type="Proteomes" id="UP001550853">
    <property type="component" value="Unassembled WGS sequence"/>
</dbReference>
<accession>A0ABV2Z4F9</accession>